<keyword evidence="3" id="KW-1185">Reference proteome</keyword>
<dbReference type="Proteomes" id="UP001516400">
    <property type="component" value="Unassembled WGS sequence"/>
</dbReference>
<feature type="compositionally biased region" description="Polar residues" evidence="1">
    <location>
        <begin position="358"/>
        <end position="370"/>
    </location>
</feature>
<feature type="region of interest" description="Disordered" evidence="1">
    <location>
        <begin position="129"/>
        <end position="204"/>
    </location>
</feature>
<sequence length="370" mass="42533">MITNSIKKCEEKPRKTKAAISEITNLESDVIIQNPKGHDKIIKTSKADHSSGNKVDAIDIGDKYSPHTRTRHTEKKREHSRSSKKEGNSDKSKHHNRRESKCVEDEAALSKTESPKILPCPVIIETTTGVDLKLDENEIDNASKCEKPTEIVDKKRKRKDSSVLNEQERKDKSKSKRKQTLLPKEQLYERQEETLSGGEVSQKSKVEFHKHIETKKEELNSLSLKEENYKKREEIVSFKKSHKYPKEASQKSNQKGHHKEIHSASLKEQEATVVNTRLSRSSGSCKEYLEISQKMDIDEEQKEAIITRSSSRQYHNETNQQAIEITHKTNLHEDEKKHALPKQDKTEIFDESLEDSMTESGKNTSKLSRI</sequence>
<gene>
    <name evidence="2" type="ORF">HHI36_020223</name>
</gene>
<evidence type="ECO:0000313" key="3">
    <source>
        <dbReference type="Proteomes" id="UP001516400"/>
    </source>
</evidence>
<organism evidence="2 3">
    <name type="scientific">Cryptolaemus montrouzieri</name>
    <dbReference type="NCBI Taxonomy" id="559131"/>
    <lineage>
        <taxon>Eukaryota</taxon>
        <taxon>Metazoa</taxon>
        <taxon>Ecdysozoa</taxon>
        <taxon>Arthropoda</taxon>
        <taxon>Hexapoda</taxon>
        <taxon>Insecta</taxon>
        <taxon>Pterygota</taxon>
        <taxon>Neoptera</taxon>
        <taxon>Endopterygota</taxon>
        <taxon>Coleoptera</taxon>
        <taxon>Polyphaga</taxon>
        <taxon>Cucujiformia</taxon>
        <taxon>Coccinelloidea</taxon>
        <taxon>Coccinellidae</taxon>
        <taxon>Scymninae</taxon>
        <taxon>Scymnini</taxon>
        <taxon>Cryptolaemus</taxon>
    </lineage>
</organism>
<feature type="region of interest" description="Disordered" evidence="1">
    <location>
        <begin position="41"/>
        <end position="117"/>
    </location>
</feature>
<evidence type="ECO:0000313" key="2">
    <source>
        <dbReference type="EMBL" id="KAL3275463.1"/>
    </source>
</evidence>
<feature type="compositionally biased region" description="Basic and acidic residues" evidence="1">
    <location>
        <begin position="261"/>
        <end position="270"/>
    </location>
</feature>
<feature type="compositionally biased region" description="Basic and acidic residues" evidence="1">
    <location>
        <begin position="75"/>
        <end position="91"/>
    </location>
</feature>
<dbReference type="AlphaFoldDB" id="A0ABD2N9U1"/>
<comment type="caution">
    <text evidence="2">The sequence shown here is derived from an EMBL/GenBank/DDBJ whole genome shotgun (WGS) entry which is preliminary data.</text>
</comment>
<name>A0ABD2N9U1_9CUCU</name>
<feature type="compositionally biased region" description="Basic and acidic residues" evidence="1">
    <location>
        <begin position="132"/>
        <end position="153"/>
    </location>
</feature>
<feature type="compositionally biased region" description="Basic and acidic residues" evidence="1">
    <location>
        <begin position="41"/>
        <end position="65"/>
    </location>
</feature>
<accession>A0ABD2N9U1</accession>
<dbReference type="EMBL" id="JABFTP020000083">
    <property type="protein sequence ID" value="KAL3275463.1"/>
    <property type="molecule type" value="Genomic_DNA"/>
</dbReference>
<proteinExistence type="predicted"/>
<evidence type="ECO:0000256" key="1">
    <source>
        <dbReference type="SAM" id="MobiDB-lite"/>
    </source>
</evidence>
<feature type="compositionally biased region" description="Basic and acidic residues" evidence="1">
    <location>
        <begin position="328"/>
        <end position="348"/>
    </location>
</feature>
<feature type="region of interest" description="Disordered" evidence="1">
    <location>
        <begin position="328"/>
        <end position="370"/>
    </location>
</feature>
<feature type="region of interest" description="Disordered" evidence="1">
    <location>
        <begin position="238"/>
        <end position="279"/>
    </location>
</feature>
<reference evidence="2 3" key="1">
    <citation type="journal article" date="2021" name="BMC Biol.">
        <title>Horizontally acquired antibacterial genes associated with adaptive radiation of ladybird beetles.</title>
        <authorList>
            <person name="Li H.S."/>
            <person name="Tang X.F."/>
            <person name="Huang Y.H."/>
            <person name="Xu Z.Y."/>
            <person name="Chen M.L."/>
            <person name="Du X.Y."/>
            <person name="Qiu B.Y."/>
            <person name="Chen P.T."/>
            <person name="Zhang W."/>
            <person name="Slipinski A."/>
            <person name="Escalona H.E."/>
            <person name="Waterhouse R.M."/>
            <person name="Zwick A."/>
            <person name="Pang H."/>
        </authorList>
    </citation>
    <scope>NUCLEOTIDE SEQUENCE [LARGE SCALE GENOMIC DNA]</scope>
    <source>
        <strain evidence="2">SYSU2018</strain>
    </source>
</reference>
<protein>
    <submittedName>
        <fullName evidence="2">Uncharacterized protein</fullName>
    </submittedName>
</protein>